<evidence type="ECO:0000313" key="2">
    <source>
        <dbReference type="Proteomes" id="UP000054477"/>
    </source>
</evidence>
<keyword evidence="2" id="KW-1185">Reference proteome</keyword>
<reference evidence="2" key="2">
    <citation type="submission" date="2015-01" db="EMBL/GenBank/DDBJ databases">
        <title>Evolutionary Origins and Diversification of the Mycorrhizal Mutualists.</title>
        <authorList>
            <consortium name="DOE Joint Genome Institute"/>
            <consortium name="Mycorrhizal Genomics Consortium"/>
            <person name="Kohler A."/>
            <person name="Kuo A."/>
            <person name="Nagy L.G."/>
            <person name="Floudas D."/>
            <person name="Copeland A."/>
            <person name="Barry K.W."/>
            <person name="Cichocki N."/>
            <person name="Veneault-Fourrey C."/>
            <person name="LaButti K."/>
            <person name="Lindquist E.A."/>
            <person name="Lipzen A."/>
            <person name="Lundell T."/>
            <person name="Morin E."/>
            <person name="Murat C."/>
            <person name="Riley R."/>
            <person name="Ohm R."/>
            <person name="Sun H."/>
            <person name="Tunlid A."/>
            <person name="Henrissat B."/>
            <person name="Grigoriev I.V."/>
            <person name="Hibbett D.S."/>
            <person name="Martin F."/>
        </authorList>
    </citation>
    <scope>NUCLEOTIDE SEQUENCE [LARGE SCALE GENOMIC DNA]</scope>
    <source>
        <strain evidence="2">LaAM-08-1</strain>
    </source>
</reference>
<name>A0A0C9XWW7_9AGAR</name>
<organism evidence="1 2">
    <name type="scientific">Laccaria amethystina LaAM-08-1</name>
    <dbReference type="NCBI Taxonomy" id="1095629"/>
    <lineage>
        <taxon>Eukaryota</taxon>
        <taxon>Fungi</taxon>
        <taxon>Dikarya</taxon>
        <taxon>Basidiomycota</taxon>
        <taxon>Agaricomycotina</taxon>
        <taxon>Agaricomycetes</taxon>
        <taxon>Agaricomycetidae</taxon>
        <taxon>Agaricales</taxon>
        <taxon>Agaricineae</taxon>
        <taxon>Hydnangiaceae</taxon>
        <taxon>Laccaria</taxon>
    </lineage>
</organism>
<gene>
    <name evidence="1" type="ORF">K443DRAFT_31587</name>
</gene>
<evidence type="ECO:0000313" key="1">
    <source>
        <dbReference type="EMBL" id="KIK00408.1"/>
    </source>
</evidence>
<feature type="non-terminal residue" evidence="1">
    <location>
        <position position="66"/>
    </location>
</feature>
<dbReference type="AlphaFoldDB" id="A0A0C9XWW7"/>
<accession>A0A0C9XWW7</accession>
<protein>
    <submittedName>
        <fullName evidence="1">Unplaced genomic scaffold K443scaffold_91, whole genome shotgun sequence</fullName>
    </submittedName>
</protein>
<feature type="non-terminal residue" evidence="1">
    <location>
        <position position="1"/>
    </location>
</feature>
<reference evidence="1 2" key="1">
    <citation type="submission" date="2014-04" db="EMBL/GenBank/DDBJ databases">
        <authorList>
            <consortium name="DOE Joint Genome Institute"/>
            <person name="Kuo A."/>
            <person name="Kohler A."/>
            <person name="Nagy L.G."/>
            <person name="Floudas D."/>
            <person name="Copeland A."/>
            <person name="Barry K.W."/>
            <person name="Cichocki N."/>
            <person name="Veneault-Fourrey C."/>
            <person name="LaButti K."/>
            <person name="Lindquist E.A."/>
            <person name="Lipzen A."/>
            <person name="Lundell T."/>
            <person name="Morin E."/>
            <person name="Murat C."/>
            <person name="Sun H."/>
            <person name="Tunlid A."/>
            <person name="Henrissat B."/>
            <person name="Grigoriev I.V."/>
            <person name="Hibbett D.S."/>
            <person name="Martin F."/>
            <person name="Nordberg H.P."/>
            <person name="Cantor M.N."/>
            <person name="Hua S.X."/>
        </authorList>
    </citation>
    <scope>NUCLEOTIDE SEQUENCE [LARGE SCALE GENOMIC DNA]</scope>
    <source>
        <strain evidence="1 2">LaAM-08-1</strain>
    </source>
</reference>
<sequence>PRENCLKRKFKGLLDRLMGADDQLDERPGGSRLEFMKPMPANSILTRFRPMFTRAPQATGEGTSLV</sequence>
<dbReference type="EMBL" id="KN838626">
    <property type="protein sequence ID" value="KIK00408.1"/>
    <property type="molecule type" value="Genomic_DNA"/>
</dbReference>
<proteinExistence type="predicted"/>
<dbReference type="HOGENOM" id="CLU_2838127_0_0_1"/>
<dbReference type="Proteomes" id="UP000054477">
    <property type="component" value="Unassembled WGS sequence"/>
</dbReference>